<reference evidence="11" key="1">
    <citation type="journal article" date="2022" name="Int. J. Syst. Evol. Microbiol.">
        <title>Anaeromyxobacter oryzae sp. nov., Anaeromyxobacter diazotrophicus sp. nov. and Anaeromyxobacter paludicola sp. nov., isolated from paddy soils.</title>
        <authorList>
            <person name="Itoh H."/>
            <person name="Xu Z."/>
            <person name="Mise K."/>
            <person name="Masuda Y."/>
            <person name="Ushijima N."/>
            <person name="Hayakawa C."/>
            <person name="Shiratori Y."/>
            <person name="Senoo K."/>
        </authorList>
    </citation>
    <scope>NUCLEOTIDE SEQUENCE [LARGE SCALE GENOMIC DNA]</scope>
    <source>
        <strain evidence="11">Red630</strain>
    </source>
</reference>
<evidence type="ECO:0000256" key="2">
    <source>
        <dbReference type="ARBA" id="ARBA00022448"/>
    </source>
</evidence>
<evidence type="ECO:0000256" key="4">
    <source>
        <dbReference type="ARBA" id="ARBA00022741"/>
    </source>
</evidence>
<name>A0ABN6N3K7_9BACT</name>
<sequence>MRPARELAAAVAAVRTVPLRGRVAALTGLSIRARVPAVRAGELVRVEAAGRAPLAAQVVGFEGDEAVLLPLGDPRGVGPDSAVLTSGRPLEVGVGPALVGRVLDGLGAPIDAKGPLAGLCAWPVERPAPPPLSRAPVRVPLPLGVRAIDAVATVGEGQRVGLFAGAGVGKSTLLARIARDAACDLAVVCLVGERGREVRDFVEDALGAPGLARSVVVAATSDAPALVRLAAPRVATAIAEWFAEVEGRRVLLLVDSLTRFARAQREAGLAAGEPPVRQGYPPSVFAELPRLVERAGGRSGGGAVTAVYTVLVAGGDLEEPIADEVRGLLDGHVVLDRRLAERGQWPAVDPLQSLSRLMPALASPAHLAAAGRLRGHLAAYERHRDLIALGAYAAGSDPRTDEAIARIGAIERFLAQPLGETAPFSETVERLAEVVG</sequence>
<dbReference type="CDD" id="cd18114">
    <property type="entry name" value="ATP-synt_flagellum-secretory_path_III_C"/>
    <property type="match status" value="1"/>
</dbReference>
<evidence type="ECO:0000256" key="5">
    <source>
        <dbReference type="ARBA" id="ARBA00022840"/>
    </source>
</evidence>
<keyword evidence="6" id="KW-0653">Protein transport</keyword>
<keyword evidence="11" id="KW-1185">Reference proteome</keyword>
<evidence type="ECO:0000313" key="10">
    <source>
        <dbReference type="EMBL" id="BDG07759.1"/>
    </source>
</evidence>
<feature type="domain" description="AAA+ ATPase" evidence="9">
    <location>
        <begin position="156"/>
        <end position="339"/>
    </location>
</feature>
<evidence type="ECO:0000256" key="7">
    <source>
        <dbReference type="ARBA" id="ARBA00022967"/>
    </source>
</evidence>
<dbReference type="SUPFAM" id="SSF52540">
    <property type="entry name" value="P-loop containing nucleoside triphosphate hydrolases"/>
    <property type="match status" value="1"/>
</dbReference>
<evidence type="ECO:0000313" key="11">
    <source>
        <dbReference type="Proteomes" id="UP001162734"/>
    </source>
</evidence>
<dbReference type="InterPro" id="IPR003593">
    <property type="entry name" value="AAA+_ATPase"/>
</dbReference>
<comment type="catalytic activity">
    <reaction evidence="8">
        <text>ATP + H2O + cellular proteinSide 1 = ADP + phosphate + cellular proteinSide 2.</text>
        <dbReference type="EC" id="7.4.2.8"/>
    </reaction>
</comment>
<dbReference type="InterPro" id="IPR005714">
    <property type="entry name" value="ATPase_T3SS_FliI/YscN"/>
</dbReference>
<comment type="subcellular location">
    <subcellularLocation>
        <location evidence="1">Cytoplasm</location>
    </subcellularLocation>
</comment>
<keyword evidence="7" id="KW-1278">Translocase</keyword>
<dbReference type="InterPro" id="IPR000194">
    <property type="entry name" value="ATPase_F1/V1/A1_a/bsu_nucl-bd"/>
</dbReference>
<evidence type="ECO:0000259" key="9">
    <source>
        <dbReference type="SMART" id="SM00382"/>
    </source>
</evidence>
<gene>
    <name evidence="10" type="ORF">AMPC_08720</name>
</gene>
<protein>
    <submittedName>
        <fullName evidence="10">EscN/YscN/HrcN family type III secretion system ATPase</fullName>
    </submittedName>
</protein>
<keyword evidence="3" id="KW-0963">Cytoplasm</keyword>
<dbReference type="PANTHER" id="PTHR15184:SF9">
    <property type="entry name" value="SPI-1 TYPE 3 SECRETION SYSTEM ATPASE"/>
    <property type="match status" value="1"/>
</dbReference>
<keyword evidence="5" id="KW-0067">ATP-binding</keyword>
<dbReference type="SMART" id="SM00382">
    <property type="entry name" value="AAA"/>
    <property type="match status" value="1"/>
</dbReference>
<dbReference type="PANTHER" id="PTHR15184">
    <property type="entry name" value="ATP SYNTHASE"/>
    <property type="match status" value="1"/>
</dbReference>
<evidence type="ECO:0000256" key="1">
    <source>
        <dbReference type="ARBA" id="ARBA00004496"/>
    </source>
</evidence>
<dbReference type="InterPro" id="IPR027417">
    <property type="entry name" value="P-loop_NTPase"/>
</dbReference>
<dbReference type="EMBL" id="AP025592">
    <property type="protein sequence ID" value="BDG07759.1"/>
    <property type="molecule type" value="Genomic_DNA"/>
</dbReference>
<keyword evidence="4" id="KW-0547">Nucleotide-binding</keyword>
<dbReference type="InterPro" id="IPR020003">
    <property type="entry name" value="ATPase_a/bsu_AS"/>
</dbReference>
<dbReference type="Gene3D" id="3.40.50.12240">
    <property type="match status" value="1"/>
</dbReference>
<evidence type="ECO:0000256" key="3">
    <source>
        <dbReference type="ARBA" id="ARBA00022490"/>
    </source>
</evidence>
<dbReference type="Proteomes" id="UP001162734">
    <property type="component" value="Chromosome"/>
</dbReference>
<dbReference type="NCBIfam" id="TIGR01026">
    <property type="entry name" value="fliI_yscN"/>
    <property type="match status" value="1"/>
</dbReference>
<dbReference type="InterPro" id="IPR040627">
    <property type="entry name" value="T3SS_ATPase_C"/>
</dbReference>
<evidence type="ECO:0000256" key="6">
    <source>
        <dbReference type="ARBA" id="ARBA00022927"/>
    </source>
</evidence>
<dbReference type="InterPro" id="IPR050053">
    <property type="entry name" value="ATPase_alpha/beta_chains"/>
</dbReference>
<dbReference type="Pfam" id="PF18269">
    <property type="entry name" value="T3SS_ATPase_C"/>
    <property type="match status" value="1"/>
</dbReference>
<dbReference type="Pfam" id="PF00006">
    <property type="entry name" value="ATP-synt_ab"/>
    <property type="match status" value="1"/>
</dbReference>
<dbReference type="PROSITE" id="PS00152">
    <property type="entry name" value="ATPASE_ALPHA_BETA"/>
    <property type="match status" value="1"/>
</dbReference>
<proteinExistence type="predicted"/>
<keyword evidence="2" id="KW-0813">Transport</keyword>
<accession>A0ABN6N3K7</accession>
<organism evidence="10 11">
    <name type="scientific">Anaeromyxobacter paludicola</name>
    <dbReference type="NCBI Taxonomy" id="2918171"/>
    <lineage>
        <taxon>Bacteria</taxon>
        <taxon>Pseudomonadati</taxon>
        <taxon>Myxococcota</taxon>
        <taxon>Myxococcia</taxon>
        <taxon>Myxococcales</taxon>
        <taxon>Cystobacterineae</taxon>
        <taxon>Anaeromyxobacteraceae</taxon>
        <taxon>Anaeromyxobacter</taxon>
    </lineage>
</organism>
<dbReference type="RefSeq" id="WP_248344677.1">
    <property type="nucleotide sequence ID" value="NZ_AP025592.1"/>
</dbReference>
<evidence type="ECO:0000256" key="8">
    <source>
        <dbReference type="ARBA" id="ARBA00034006"/>
    </source>
</evidence>